<sequence length="139" mass="16514">MKPSDFQKTVMCRFDSCLKKTVFGVVKDYYKELKKNQAEAIPFCELPDIIIDKVAIWDTYKTDYTTFNICGHDIYVYDDELAKVIKQLSDRYRENVLMYYFLDMSDTEIAKLQNISRSGVFQNRHYALKQMKKSLEEEN</sequence>
<dbReference type="CDD" id="cd06171">
    <property type="entry name" value="Sigma70_r4"/>
    <property type="match status" value="1"/>
</dbReference>
<dbReference type="Pfam" id="PF08281">
    <property type="entry name" value="Sigma70_r4_2"/>
    <property type="match status" value="1"/>
</dbReference>
<dbReference type="InterPro" id="IPR013249">
    <property type="entry name" value="RNA_pol_sigma70_r4_t2"/>
</dbReference>
<feature type="domain" description="RNA polymerase sigma factor 70 region 4 type 2" evidence="1">
    <location>
        <begin position="80"/>
        <end position="131"/>
    </location>
</feature>
<dbReference type="Proteomes" id="UP000095431">
    <property type="component" value="Unassembled WGS sequence"/>
</dbReference>
<proteinExistence type="predicted"/>
<dbReference type="AlphaFoldDB" id="A0A174D707"/>
<reference evidence="2 3" key="1">
    <citation type="submission" date="2015-09" db="EMBL/GenBank/DDBJ databases">
        <authorList>
            <consortium name="Pathogen Informatics"/>
        </authorList>
    </citation>
    <scope>NUCLEOTIDE SEQUENCE [LARGE SCALE GENOMIC DNA]</scope>
    <source>
        <strain evidence="2 3">2789STDY5834863</strain>
    </source>
</reference>
<dbReference type="GO" id="GO:0016987">
    <property type="term" value="F:sigma factor activity"/>
    <property type="evidence" value="ECO:0007669"/>
    <property type="project" value="InterPro"/>
</dbReference>
<evidence type="ECO:0000259" key="1">
    <source>
        <dbReference type="Pfam" id="PF08281"/>
    </source>
</evidence>
<name>A0A174D707_9FIRM</name>
<dbReference type="RefSeq" id="WP_005334925.1">
    <property type="nucleotide sequence ID" value="NZ_BTHH01000017.1"/>
</dbReference>
<dbReference type="GeneID" id="92865763"/>
<accession>A0A174D707</accession>
<dbReference type="EMBL" id="CYZN01000013">
    <property type="protein sequence ID" value="CUO21502.1"/>
    <property type="molecule type" value="Genomic_DNA"/>
</dbReference>
<dbReference type="Gene3D" id="1.10.10.10">
    <property type="entry name" value="Winged helix-like DNA-binding domain superfamily/Winged helix DNA-binding domain"/>
    <property type="match status" value="1"/>
</dbReference>
<dbReference type="InterPro" id="IPR013324">
    <property type="entry name" value="RNA_pol_sigma_r3/r4-like"/>
</dbReference>
<gene>
    <name evidence="2" type="ORF">ERS852478_02163</name>
</gene>
<dbReference type="GO" id="GO:0006352">
    <property type="term" value="P:DNA-templated transcription initiation"/>
    <property type="evidence" value="ECO:0007669"/>
    <property type="project" value="InterPro"/>
</dbReference>
<dbReference type="InterPro" id="IPR036388">
    <property type="entry name" value="WH-like_DNA-bd_sf"/>
</dbReference>
<evidence type="ECO:0000313" key="2">
    <source>
        <dbReference type="EMBL" id="CUO21502.1"/>
    </source>
</evidence>
<organism evidence="2 3">
    <name type="scientific">Blautia wexlerae</name>
    <dbReference type="NCBI Taxonomy" id="418240"/>
    <lineage>
        <taxon>Bacteria</taxon>
        <taxon>Bacillati</taxon>
        <taxon>Bacillota</taxon>
        <taxon>Clostridia</taxon>
        <taxon>Lachnospirales</taxon>
        <taxon>Lachnospiraceae</taxon>
        <taxon>Blautia</taxon>
    </lineage>
</organism>
<dbReference type="GO" id="GO:0003677">
    <property type="term" value="F:DNA binding"/>
    <property type="evidence" value="ECO:0007669"/>
    <property type="project" value="InterPro"/>
</dbReference>
<evidence type="ECO:0000313" key="3">
    <source>
        <dbReference type="Proteomes" id="UP000095431"/>
    </source>
</evidence>
<protein>
    <submittedName>
        <fullName evidence="2">RNA polymerase sigma factor</fullName>
    </submittedName>
</protein>
<dbReference type="SUPFAM" id="SSF88659">
    <property type="entry name" value="Sigma3 and sigma4 domains of RNA polymerase sigma factors"/>
    <property type="match status" value="1"/>
</dbReference>